<dbReference type="InterPro" id="IPR009488">
    <property type="entry name" value="DUF1104"/>
</dbReference>
<evidence type="ECO:0008006" key="3">
    <source>
        <dbReference type="Google" id="ProtNLM"/>
    </source>
</evidence>
<protein>
    <recommendedName>
        <fullName evidence="3">DUF1104 domain-containing protein</fullName>
    </recommendedName>
</protein>
<proteinExistence type="predicted"/>
<dbReference type="InterPro" id="IPR038310">
    <property type="entry name" value="DUF1104_sf"/>
</dbReference>
<gene>
    <name evidence="1" type="ORF">AVENP_1383</name>
</gene>
<sequence>MKKITIIFLLLFTILFAKQENYSDMSTQELISIIGYVKEENKAKFIKELYLRIPNMTQDEKTQFEQSMQEMQKNEN</sequence>
<dbReference type="Proteomes" id="UP000503482">
    <property type="component" value="Chromosome"/>
</dbReference>
<keyword evidence="2" id="KW-1185">Reference proteome</keyword>
<accession>A0AAE7E4F2</accession>
<name>A0AAE7E4F2_9BACT</name>
<dbReference type="AlphaFoldDB" id="A0AAE7E4F2"/>
<dbReference type="Gene3D" id="1.20.120.1430">
    <property type="entry name" value="HP0721 helical bundle"/>
    <property type="match status" value="1"/>
</dbReference>
<dbReference type="Pfam" id="PF06518">
    <property type="entry name" value="DUF1104"/>
    <property type="match status" value="1"/>
</dbReference>
<evidence type="ECO:0000313" key="2">
    <source>
        <dbReference type="Proteomes" id="UP000503482"/>
    </source>
</evidence>
<dbReference type="EMBL" id="CP053840">
    <property type="protein sequence ID" value="QKF66937.1"/>
    <property type="molecule type" value="Genomic_DNA"/>
</dbReference>
<reference evidence="1 2" key="1">
    <citation type="submission" date="2020-05" db="EMBL/GenBank/DDBJ databases">
        <title>Complete genome sequencing of Campylobacter and Arcobacter type strains.</title>
        <authorList>
            <person name="Miller W.G."/>
            <person name="Yee E."/>
        </authorList>
    </citation>
    <scope>NUCLEOTIDE SEQUENCE [LARGE SCALE GENOMIC DNA]</scope>
    <source>
        <strain evidence="1 2">LMG 26156</strain>
    </source>
</reference>
<evidence type="ECO:0000313" key="1">
    <source>
        <dbReference type="EMBL" id="QKF66937.1"/>
    </source>
</evidence>
<organism evidence="1 2">
    <name type="scientific">Arcobacter venerupis</name>
    <dbReference type="NCBI Taxonomy" id="1054033"/>
    <lineage>
        <taxon>Bacteria</taxon>
        <taxon>Pseudomonadati</taxon>
        <taxon>Campylobacterota</taxon>
        <taxon>Epsilonproteobacteria</taxon>
        <taxon>Campylobacterales</taxon>
        <taxon>Arcobacteraceae</taxon>
        <taxon>Arcobacter</taxon>
    </lineage>
</organism>
<dbReference type="KEGG" id="avp:AVENP_1383"/>
<dbReference type="RefSeq" id="WP_128358628.1">
    <property type="nucleotide sequence ID" value="NZ_CP053840.1"/>
</dbReference>